<feature type="compositionally biased region" description="Acidic residues" evidence="1">
    <location>
        <begin position="34"/>
        <end position="46"/>
    </location>
</feature>
<organism evidence="2 3">
    <name type="scientific">Halosimplex pelagicum</name>
    <dbReference type="NCBI Taxonomy" id="869886"/>
    <lineage>
        <taxon>Archaea</taxon>
        <taxon>Methanobacteriati</taxon>
        <taxon>Methanobacteriota</taxon>
        <taxon>Stenosarchaea group</taxon>
        <taxon>Halobacteria</taxon>
        <taxon>Halobacteriales</taxon>
        <taxon>Haloarculaceae</taxon>
        <taxon>Halosimplex</taxon>
    </lineage>
</organism>
<reference evidence="2 3" key="1">
    <citation type="submission" date="2020-07" db="EMBL/GenBank/DDBJ databases">
        <title>Halosimplex litoreum sp. nov. and Halosimplex rubrum sp. nov., isolated from different salt environments.</title>
        <authorList>
            <person name="Cui H."/>
        </authorList>
    </citation>
    <scope>NUCLEOTIDE SEQUENCE [LARGE SCALE GENOMIC DNA]</scope>
    <source>
        <strain evidence="2 3">R2</strain>
    </source>
</reference>
<evidence type="ECO:0000313" key="3">
    <source>
        <dbReference type="Proteomes" id="UP000509346"/>
    </source>
</evidence>
<evidence type="ECO:0000313" key="2">
    <source>
        <dbReference type="EMBL" id="QLH80097.1"/>
    </source>
</evidence>
<accession>A0A7D5P3W4</accession>
<sequence>MVVGGAVAVVAVLVIGGIAGAMVLGGGGGGDTPTPDDGEDDADDGSDGGSAATPTPAATTAGNGTAANGTGNGTATAFPTLTPTSAPTPTATGTPTVTPTPTAIPTRTPILPRMFEEREVELEPRRMINDWRRDNGLDPYTNANGSLVKRINRMSLNHSVAMADRGELVYETHNLSVPERYRVFDLKETCKFKRQGKQFIVSPNNYQFQVIGQSHIGSNFQENGETVYHENETAVARDIFEDWTENPVYAGVLDYPNANRLGLGIEITEDNEVWVTRNICGSGDTSN</sequence>
<dbReference type="EMBL" id="CP058909">
    <property type="protein sequence ID" value="QLH80097.1"/>
    <property type="molecule type" value="Genomic_DNA"/>
</dbReference>
<dbReference type="AlphaFoldDB" id="A0A7D5P3W4"/>
<feature type="region of interest" description="Disordered" evidence="1">
    <location>
        <begin position="29"/>
        <end position="108"/>
    </location>
</feature>
<protein>
    <recommendedName>
        <fullName evidence="4">CAP domain-containing protein</fullName>
    </recommendedName>
</protein>
<gene>
    <name evidence="2" type="ORF">HZS54_19845</name>
</gene>
<dbReference type="KEGG" id="hpel:HZS54_19845"/>
<dbReference type="RefSeq" id="WP_179917545.1">
    <property type="nucleotide sequence ID" value="NZ_CP058909.1"/>
</dbReference>
<proteinExistence type="predicted"/>
<evidence type="ECO:0000256" key="1">
    <source>
        <dbReference type="SAM" id="MobiDB-lite"/>
    </source>
</evidence>
<feature type="compositionally biased region" description="Low complexity" evidence="1">
    <location>
        <begin position="49"/>
        <end position="108"/>
    </location>
</feature>
<keyword evidence="3" id="KW-1185">Reference proteome</keyword>
<dbReference type="GeneID" id="56084892"/>
<name>A0A7D5P3W4_9EURY</name>
<evidence type="ECO:0008006" key="4">
    <source>
        <dbReference type="Google" id="ProtNLM"/>
    </source>
</evidence>
<dbReference type="OrthoDB" id="60683at2157"/>
<dbReference type="Proteomes" id="UP000509346">
    <property type="component" value="Chromosome"/>
</dbReference>